<evidence type="ECO:0000256" key="2">
    <source>
        <dbReference type="ARBA" id="ARBA00023015"/>
    </source>
</evidence>
<dbReference type="PANTHER" id="PTHR13900">
    <property type="entry name" value="TRANSCRIPTION INITIATION FACTOR TFIID"/>
    <property type="match status" value="1"/>
</dbReference>
<accession>C4QX73</accession>
<keyword evidence="10" id="KW-1185">Reference proteome</keyword>
<evidence type="ECO:0000259" key="8">
    <source>
        <dbReference type="Pfam" id="PF15288"/>
    </source>
</evidence>
<dbReference type="EMBL" id="FN392319">
    <property type="protein sequence ID" value="CAY67846.1"/>
    <property type="molecule type" value="Genomic_DNA"/>
</dbReference>
<dbReference type="OrthoDB" id="5752at2759"/>
<evidence type="ECO:0000256" key="3">
    <source>
        <dbReference type="ARBA" id="ARBA00023163"/>
    </source>
</evidence>
<evidence type="ECO:0000313" key="9">
    <source>
        <dbReference type="EMBL" id="CAY67846.1"/>
    </source>
</evidence>
<dbReference type="AlphaFoldDB" id="C4QX73"/>
<organism evidence="9 10">
    <name type="scientific">Komagataella phaffii (strain GS115 / ATCC 20864)</name>
    <name type="common">Yeast</name>
    <name type="synonym">Pichia pastoris</name>
    <dbReference type="NCBI Taxonomy" id="644223"/>
    <lineage>
        <taxon>Eukaryota</taxon>
        <taxon>Fungi</taxon>
        <taxon>Dikarya</taxon>
        <taxon>Ascomycota</taxon>
        <taxon>Saccharomycotina</taxon>
        <taxon>Pichiomycetes</taxon>
        <taxon>Pichiales</taxon>
        <taxon>Pichiaceae</taxon>
        <taxon>Komagataella</taxon>
    </lineage>
</organism>
<keyword evidence="4" id="KW-0539">Nucleus</keyword>
<feature type="compositionally biased region" description="Basic and acidic residues" evidence="6">
    <location>
        <begin position="48"/>
        <end position="61"/>
    </location>
</feature>
<reference evidence="9 10" key="1">
    <citation type="journal article" date="2009" name="Nat. Biotechnol.">
        <title>Genome sequence of the recombinant protein production host Pichia pastoris.</title>
        <authorList>
            <person name="De Schutter K."/>
            <person name="Lin Y.C."/>
            <person name="Tiels P."/>
            <person name="Van Hecke A."/>
            <person name="Glinka S."/>
            <person name="Weber-Lehmann J."/>
            <person name="Rouze P."/>
            <person name="Van de Peer Y."/>
            <person name="Callewaert N."/>
        </authorList>
    </citation>
    <scope>NUCLEOTIDE SEQUENCE [LARGE SCALE GENOMIC DNA]</scope>
    <source>
        <strain evidence="10">GS115 / ATCC 20864</strain>
    </source>
</reference>
<feature type="region of interest" description="Disordered" evidence="6">
    <location>
        <begin position="31"/>
        <end position="70"/>
    </location>
</feature>
<keyword evidence="3" id="KW-0804">Transcription</keyword>
<dbReference type="GO" id="GO:0016251">
    <property type="term" value="F:RNA polymerase II general transcription initiation factor activity"/>
    <property type="evidence" value="ECO:0007669"/>
    <property type="project" value="InterPro"/>
</dbReference>
<dbReference type="GO" id="GO:0005669">
    <property type="term" value="C:transcription factor TFIID complex"/>
    <property type="evidence" value="ECO:0007669"/>
    <property type="project" value="EnsemblFungi"/>
</dbReference>
<dbReference type="GO" id="GO:0051123">
    <property type="term" value="P:RNA polymerase II preinitiation complex assembly"/>
    <property type="evidence" value="ECO:0007669"/>
    <property type="project" value="TreeGrafter"/>
</dbReference>
<dbReference type="PANTHER" id="PTHR13900:SF0">
    <property type="entry name" value="TRANSCRIPTION INITIATION FACTOR TFIID SUBUNIT 1"/>
    <property type="match status" value="1"/>
</dbReference>
<dbReference type="GO" id="GO:0017025">
    <property type="term" value="F:TBP-class protein binding"/>
    <property type="evidence" value="ECO:0007669"/>
    <property type="project" value="InterPro"/>
</dbReference>
<keyword evidence="5" id="KW-0175">Coiled coil</keyword>
<protein>
    <submittedName>
        <fullName evidence="9">TFIID subunit (145 kDa)</fullName>
    </submittedName>
</protein>
<feature type="domain" description="Transcription initiation factor TFIID subunit 1 histone acetyltransferase" evidence="7">
    <location>
        <begin position="342"/>
        <end position="793"/>
    </location>
</feature>
<evidence type="ECO:0000313" key="10">
    <source>
        <dbReference type="Proteomes" id="UP000000314"/>
    </source>
</evidence>
<proteinExistence type="predicted"/>
<dbReference type="Proteomes" id="UP000000314">
    <property type="component" value="Chromosome 1"/>
</dbReference>
<dbReference type="OMA" id="KEFMKYQ"/>
<dbReference type="RefSeq" id="XP_002490127.1">
    <property type="nucleotide sequence ID" value="XM_002490082.1"/>
</dbReference>
<dbReference type="InterPro" id="IPR040240">
    <property type="entry name" value="TAF1"/>
</dbReference>
<name>C4QX73_KOMPG</name>
<dbReference type="HOGENOM" id="CLU_000572_1_1_1"/>
<feature type="domain" description="Zinc knuckle" evidence="8">
    <location>
        <begin position="969"/>
        <end position="991"/>
    </location>
</feature>
<dbReference type="InterPro" id="IPR041670">
    <property type="entry name" value="Znf-CCHC_6"/>
</dbReference>
<gene>
    <name evidence="9" type="ordered locus">PAS_chr1-4_0012</name>
</gene>
<feature type="coiled-coil region" evidence="5">
    <location>
        <begin position="907"/>
        <end position="938"/>
    </location>
</feature>
<feature type="compositionally biased region" description="Acidic residues" evidence="6">
    <location>
        <begin position="33"/>
        <end position="45"/>
    </location>
</feature>
<comment type="subcellular location">
    <subcellularLocation>
        <location evidence="1">Nucleus</location>
    </subcellularLocation>
</comment>
<sequence length="1010" mass="115892">MDVDFDNALNGQVGGFDQFFDGTTKHADNAIDFSDEEELADEEVGDAPQRRTDVDDEHKPPEGTYEMNLSGSEKEDLLFKNLEREASEGTELPLPTIGGLKVPNFDNNIGLNETISERNECNQISNSHFVKHLEKTMIRTQMLKYYYPSFQKSKPISFSSLFPPPLASFQLYDGRDCTPLLPLKALQEVDPDEKKIFKSSFSAHQSKGDKRSQSVKHIELMELESNNTQIPPRKQKETLKHLDRNIVLSTLSWDDTELLSDKLEERHNRNRTKPNFQQMQYDDWDVDTDMILEGTLDTSRLNLKLDMNDPHLLFLNQKHKPSPAGKMNARFPMNSKSFEMKFNISNDMQYQMLKDNYQSKIRSTIGNLSIDHSIPATILQTPFYKVKLSKQELRRFHRPVFNSRPNSTILFSKIKTRKKKKDRGKETKELFKKSVDLTLGDSASFFLLEYSEEQPVALSNFGMGSKLINYYRKLNDDDNSRPKLPVGETHVLGVQDRSPFWNFGFVEPGNLVPTFYNNMVRAPIFRHEPEETDFLLIRSSGGGISPRYFLRSLDHVFTVGQTFPVVDVPGPHSRKVTSTSKNRLKMIVYRVLNKNERHRLVVKDISIHFPDQNDMQNRQRLKEFMEYQKNGEDHGFWKIKGNEILPGFKEIQQMIQPEDIALLEAMQFGQLNLEDYDSLREETLIGQTTATTEEALQVQMAPWSTTKNFIQATQGKAMLQVHGIGDPSKKGEAISFLRISMKGGFKSSMEDIVEKAEQMDNKKSQGHSYNVAVQQKMYDEEISRVWYAQQRALSKTSDMMERELGPTEAPTASSVYDDQNQITEMAKTLEEFVLSPLQTTVSSVKPASIKEKKHMKITRMVRDQNGILQRRTQLVTDQKVIAAYIQRKQEQEKAEIDAEKISFTNDEEQNRRAKKILEEELERLEKSKERRIARKKLKEGLPVVSSLSNTDSDARLSGKGIGKGKSTSRRCATCGALGHIRTNKACPMYYSAMNKSNPNMSDLPVYDIQY</sequence>
<dbReference type="SMR" id="C4QX73"/>
<dbReference type="eggNOG" id="KOG0008">
    <property type="taxonomic scope" value="Eukaryota"/>
</dbReference>
<dbReference type="KEGG" id="ppa:PAS_chr1-4_0012"/>
<dbReference type="InterPro" id="IPR022591">
    <property type="entry name" value="TAF1_HAT_dom"/>
</dbReference>
<dbReference type="Pfam" id="PF15288">
    <property type="entry name" value="zf-CCHC_6"/>
    <property type="match status" value="1"/>
</dbReference>
<evidence type="ECO:0000256" key="1">
    <source>
        <dbReference type="ARBA" id="ARBA00004123"/>
    </source>
</evidence>
<dbReference type="Pfam" id="PF12157">
    <property type="entry name" value="DUF3591"/>
    <property type="match status" value="1"/>
</dbReference>
<dbReference type="GeneID" id="8196852"/>
<evidence type="ECO:0000256" key="4">
    <source>
        <dbReference type="ARBA" id="ARBA00023242"/>
    </source>
</evidence>
<keyword evidence="2" id="KW-0805">Transcription regulation</keyword>
<dbReference type="InParanoid" id="C4QX73"/>
<dbReference type="STRING" id="644223.C4QX73"/>
<evidence type="ECO:0000256" key="5">
    <source>
        <dbReference type="SAM" id="Coils"/>
    </source>
</evidence>
<evidence type="ECO:0000259" key="7">
    <source>
        <dbReference type="Pfam" id="PF12157"/>
    </source>
</evidence>
<dbReference type="GO" id="GO:0004402">
    <property type="term" value="F:histone acetyltransferase activity"/>
    <property type="evidence" value="ECO:0007669"/>
    <property type="project" value="InterPro"/>
</dbReference>
<evidence type="ECO:0000256" key="6">
    <source>
        <dbReference type="SAM" id="MobiDB-lite"/>
    </source>
</evidence>
<dbReference type="FunCoup" id="C4QX73">
    <property type="interactions" value="435"/>
</dbReference>